<organism evidence="2 3">
    <name type="scientific">Trichodelitschia bisporula</name>
    <dbReference type="NCBI Taxonomy" id="703511"/>
    <lineage>
        <taxon>Eukaryota</taxon>
        <taxon>Fungi</taxon>
        <taxon>Dikarya</taxon>
        <taxon>Ascomycota</taxon>
        <taxon>Pezizomycotina</taxon>
        <taxon>Dothideomycetes</taxon>
        <taxon>Dothideomycetes incertae sedis</taxon>
        <taxon>Phaeotrichales</taxon>
        <taxon>Phaeotrichaceae</taxon>
        <taxon>Trichodelitschia</taxon>
    </lineage>
</organism>
<sequence length="73" mass="7998">MRRMRGTTMHAREQKLKATPARRHRLIHTARSARRGADLLVLCLINSCTAKGQLLDGTGTMGLLQGCLQAVAD</sequence>
<proteinExistence type="predicted"/>
<feature type="region of interest" description="Disordered" evidence="1">
    <location>
        <begin position="1"/>
        <end position="21"/>
    </location>
</feature>
<accession>A0A6G1I3A4</accession>
<dbReference type="AlphaFoldDB" id="A0A6G1I3A4"/>
<evidence type="ECO:0000256" key="1">
    <source>
        <dbReference type="SAM" id="MobiDB-lite"/>
    </source>
</evidence>
<gene>
    <name evidence="2" type="ORF">EJ06DRAFT_346968</name>
</gene>
<reference evidence="2" key="1">
    <citation type="journal article" date="2020" name="Stud. Mycol.">
        <title>101 Dothideomycetes genomes: a test case for predicting lifestyles and emergence of pathogens.</title>
        <authorList>
            <person name="Haridas S."/>
            <person name="Albert R."/>
            <person name="Binder M."/>
            <person name="Bloem J."/>
            <person name="Labutti K."/>
            <person name="Salamov A."/>
            <person name="Andreopoulos B."/>
            <person name="Baker S."/>
            <person name="Barry K."/>
            <person name="Bills G."/>
            <person name="Bluhm B."/>
            <person name="Cannon C."/>
            <person name="Castanera R."/>
            <person name="Culley D."/>
            <person name="Daum C."/>
            <person name="Ezra D."/>
            <person name="Gonzalez J."/>
            <person name="Henrissat B."/>
            <person name="Kuo A."/>
            <person name="Liang C."/>
            <person name="Lipzen A."/>
            <person name="Lutzoni F."/>
            <person name="Magnuson J."/>
            <person name="Mondo S."/>
            <person name="Nolan M."/>
            <person name="Ohm R."/>
            <person name="Pangilinan J."/>
            <person name="Park H.-J."/>
            <person name="Ramirez L."/>
            <person name="Alfaro M."/>
            <person name="Sun H."/>
            <person name="Tritt A."/>
            <person name="Yoshinaga Y."/>
            <person name="Zwiers L.-H."/>
            <person name="Turgeon B."/>
            <person name="Goodwin S."/>
            <person name="Spatafora J."/>
            <person name="Crous P."/>
            <person name="Grigoriev I."/>
        </authorList>
    </citation>
    <scope>NUCLEOTIDE SEQUENCE</scope>
    <source>
        <strain evidence="2">CBS 262.69</strain>
    </source>
</reference>
<dbReference type="EMBL" id="ML996691">
    <property type="protein sequence ID" value="KAF2402606.1"/>
    <property type="molecule type" value="Genomic_DNA"/>
</dbReference>
<protein>
    <submittedName>
        <fullName evidence="2">Uncharacterized protein</fullName>
    </submittedName>
</protein>
<evidence type="ECO:0000313" key="3">
    <source>
        <dbReference type="Proteomes" id="UP000799640"/>
    </source>
</evidence>
<name>A0A6G1I3A4_9PEZI</name>
<keyword evidence="3" id="KW-1185">Reference proteome</keyword>
<dbReference type="Proteomes" id="UP000799640">
    <property type="component" value="Unassembled WGS sequence"/>
</dbReference>
<evidence type="ECO:0000313" key="2">
    <source>
        <dbReference type="EMBL" id="KAF2402606.1"/>
    </source>
</evidence>